<dbReference type="Pfam" id="PF00535">
    <property type="entry name" value="Glycos_transf_2"/>
    <property type="match status" value="1"/>
</dbReference>
<dbReference type="InterPro" id="IPR001173">
    <property type="entry name" value="Glyco_trans_2-like"/>
</dbReference>
<dbReference type="InterPro" id="IPR029044">
    <property type="entry name" value="Nucleotide-diphossugar_trans"/>
</dbReference>
<dbReference type="EMBL" id="VHSF01000002">
    <property type="protein sequence ID" value="TRO65353.1"/>
    <property type="molecule type" value="Genomic_DNA"/>
</dbReference>
<evidence type="ECO:0000256" key="2">
    <source>
        <dbReference type="ARBA" id="ARBA00022676"/>
    </source>
</evidence>
<proteinExistence type="inferred from homology"/>
<dbReference type="GO" id="GO:0016757">
    <property type="term" value="F:glycosyltransferase activity"/>
    <property type="evidence" value="ECO:0007669"/>
    <property type="project" value="UniProtKB-KW"/>
</dbReference>
<dbReference type="CDD" id="cd04186">
    <property type="entry name" value="GT_2_like_c"/>
    <property type="match status" value="1"/>
</dbReference>
<keyword evidence="3 5" id="KW-0808">Transferase</keyword>
<sequence>MKVAVVILNWNGKHLLEQFLPSVINFSKQAKIYVADNASTDGSVSFLEKNFPEVEIIKNSRNAGYAGGYNLALKHVPEDIHILLNSDVEVTENWLLPVIEVFENEPKTAAVQPKILDFKMKDCFEYAGAAGGYLDKFGYPFCRGRIFQHLEEDHGQYNDDQYIFWASGACLAIRKDNYEQTGGLDEDFFAHQEEIDLCWRLQNEGFRIKYVSASRIYHVGGATLADMNPKKTFFNFRNSLFMLLKNVESGRVFYVLFIRMILDGVAGFKFLFEGKFNHFFAILDAHGSFYRHYGKIRKKRPKTFIFNDYYKIKSIVFAHYIRRKNKFSELEK</sequence>
<keyword evidence="2" id="KW-0328">Glycosyltransferase</keyword>
<dbReference type="AlphaFoldDB" id="A0A550I2Z5"/>
<evidence type="ECO:0000259" key="4">
    <source>
        <dbReference type="Pfam" id="PF00535"/>
    </source>
</evidence>
<dbReference type="OrthoDB" id="9771846at2"/>
<evidence type="ECO:0000256" key="1">
    <source>
        <dbReference type="ARBA" id="ARBA00006739"/>
    </source>
</evidence>
<evidence type="ECO:0000256" key="3">
    <source>
        <dbReference type="ARBA" id="ARBA00022679"/>
    </source>
</evidence>
<dbReference type="Gene3D" id="3.90.550.10">
    <property type="entry name" value="Spore Coat Polysaccharide Biosynthesis Protein SpsA, Chain A"/>
    <property type="match status" value="1"/>
</dbReference>
<evidence type="ECO:0000313" key="6">
    <source>
        <dbReference type="Proteomes" id="UP000315131"/>
    </source>
</evidence>
<comment type="caution">
    <text evidence="5">The sequence shown here is derived from an EMBL/GenBank/DDBJ whole genome shotgun (WGS) entry which is preliminary data.</text>
</comment>
<feature type="domain" description="Glycosyltransferase 2-like" evidence="4">
    <location>
        <begin position="5"/>
        <end position="120"/>
    </location>
</feature>
<dbReference type="PANTHER" id="PTHR43179">
    <property type="entry name" value="RHAMNOSYLTRANSFERASE WBBL"/>
    <property type="match status" value="1"/>
</dbReference>
<dbReference type="PANTHER" id="PTHR43179:SF12">
    <property type="entry name" value="GALACTOFURANOSYLTRANSFERASE GLFT2"/>
    <property type="match status" value="1"/>
</dbReference>
<gene>
    <name evidence="5" type="ORF">FGM01_08065</name>
</gene>
<reference evidence="5 6" key="1">
    <citation type="submission" date="2019-06" db="EMBL/GenBank/DDBJ databases">
        <title>Gramella sabulilitoris sp. nov., isolated from a marine sand.</title>
        <authorList>
            <person name="Yoon J.-H."/>
        </authorList>
    </citation>
    <scope>NUCLEOTIDE SEQUENCE [LARGE SCALE GENOMIC DNA]</scope>
    <source>
        <strain evidence="5 6">HSMS-1</strain>
    </source>
</reference>
<evidence type="ECO:0000313" key="5">
    <source>
        <dbReference type="EMBL" id="TRO65353.1"/>
    </source>
</evidence>
<name>A0A550I2Z5_9FLAO</name>
<dbReference type="SUPFAM" id="SSF53448">
    <property type="entry name" value="Nucleotide-diphospho-sugar transferases"/>
    <property type="match status" value="1"/>
</dbReference>
<comment type="similarity">
    <text evidence="1">Belongs to the glycosyltransferase 2 family.</text>
</comment>
<dbReference type="Proteomes" id="UP000315131">
    <property type="component" value="Unassembled WGS sequence"/>
</dbReference>
<keyword evidence="6" id="KW-1185">Reference proteome</keyword>
<dbReference type="RefSeq" id="WP_143410672.1">
    <property type="nucleotide sequence ID" value="NZ_VHSF01000002.1"/>
</dbReference>
<accession>A0A550I2Z5</accession>
<organism evidence="5 6">
    <name type="scientific">Christiangramia sabulilitoris</name>
    <dbReference type="NCBI Taxonomy" id="2583991"/>
    <lineage>
        <taxon>Bacteria</taxon>
        <taxon>Pseudomonadati</taxon>
        <taxon>Bacteroidota</taxon>
        <taxon>Flavobacteriia</taxon>
        <taxon>Flavobacteriales</taxon>
        <taxon>Flavobacteriaceae</taxon>
        <taxon>Christiangramia</taxon>
    </lineage>
</organism>
<protein>
    <submittedName>
        <fullName evidence="5">Glycosyltransferase family 2 protein</fullName>
    </submittedName>
</protein>